<evidence type="ECO:0000256" key="7">
    <source>
        <dbReference type="ARBA" id="ARBA00022840"/>
    </source>
</evidence>
<dbReference type="Gene3D" id="3.30.565.10">
    <property type="entry name" value="Histidine kinase-like ATPase, C-terminal domain"/>
    <property type="match status" value="1"/>
</dbReference>
<proteinExistence type="predicted"/>
<dbReference type="SUPFAM" id="SSF48452">
    <property type="entry name" value="TPR-like"/>
    <property type="match status" value="1"/>
</dbReference>
<evidence type="ECO:0000256" key="5">
    <source>
        <dbReference type="ARBA" id="ARBA00022741"/>
    </source>
</evidence>
<keyword evidence="9" id="KW-0472">Membrane</keyword>
<protein>
    <recommendedName>
        <fullName evidence="2">histidine kinase</fullName>
        <ecNumber evidence="2">2.7.13.3</ecNumber>
    </recommendedName>
</protein>
<feature type="domain" description="Histidine kinase" evidence="10">
    <location>
        <begin position="437"/>
        <end position="629"/>
    </location>
</feature>
<reference evidence="11 12" key="1">
    <citation type="submission" date="2020-03" db="EMBL/GenBank/DDBJ databases">
        <title>Genomic Encyclopedia of Type Strains, Phase IV (KMG-IV): sequencing the most valuable type-strain genomes for metagenomic binning, comparative biology and taxonomic classification.</title>
        <authorList>
            <person name="Goeker M."/>
        </authorList>
    </citation>
    <scope>NUCLEOTIDE SEQUENCE [LARGE SCALE GENOMIC DNA]</scope>
    <source>
        <strain evidence="11 12">DSM 105096</strain>
    </source>
</reference>
<keyword evidence="3" id="KW-0597">Phosphoprotein</keyword>
<keyword evidence="8" id="KW-0175">Coiled coil</keyword>
<keyword evidence="9" id="KW-1133">Transmembrane helix</keyword>
<dbReference type="InterPro" id="IPR011495">
    <property type="entry name" value="Sig_transdc_His_kin_sub2_dim/P"/>
</dbReference>
<keyword evidence="7" id="KW-0067">ATP-binding</keyword>
<evidence type="ECO:0000256" key="3">
    <source>
        <dbReference type="ARBA" id="ARBA00022553"/>
    </source>
</evidence>
<dbReference type="Gene3D" id="3.30.450.20">
    <property type="entry name" value="PAS domain"/>
    <property type="match status" value="1"/>
</dbReference>
<evidence type="ECO:0000313" key="11">
    <source>
        <dbReference type="EMBL" id="NJC28320.1"/>
    </source>
</evidence>
<comment type="caution">
    <text evidence="11">The sequence shown here is derived from an EMBL/GenBank/DDBJ whole genome shotgun (WGS) entry which is preliminary data.</text>
</comment>
<dbReference type="InterPro" id="IPR005467">
    <property type="entry name" value="His_kinase_dom"/>
</dbReference>
<dbReference type="Gene3D" id="1.25.40.10">
    <property type="entry name" value="Tetratricopeptide repeat domain"/>
    <property type="match status" value="1"/>
</dbReference>
<dbReference type="PANTHER" id="PTHR41523">
    <property type="entry name" value="TWO-COMPONENT SYSTEM SENSOR PROTEIN"/>
    <property type="match status" value="1"/>
</dbReference>
<keyword evidence="4" id="KW-0808">Transferase</keyword>
<dbReference type="Pfam" id="PF13374">
    <property type="entry name" value="TPR_10"/>
    <property type="match status" value="1"/>
</dbReference>
<feature type="coiled-coil region" evidence="8">
    <location>
        <begin position="363"/>
        <end position="392"/>
    </location>
</feature>
<keyword evidence="12" id="KW-1185">Reference proteome</keyword>
<name>A0ABX0XG86_9BACT</name>
<gene>
    <name evidence="11" type="ORF">GGR27_003843</name>
</gene>
<evidence type="ECO:0000256" key="6">
    <source>
        <dbReference type="ARBA" id="ARBA00022777"/>
    </source>
</evidence>
<feature type="transmembrane region" description="Helical" evidence="9">
    <location>
        <begin position="393"/>
        <end position="413"/>
    </location>
</feature>
<keyword evidence="9" id="KW-0812">Transmembrane</keyword>
<evidence type="ECO:0000256" key="4">
    <source>
        <dbReference type="ARBA" id="ARBA00022679"/>
    </source>
</evidence>
<dbReference type="InterPro" id="IPR003594">
    <property type="entry name" value="HATPase_dom"/>
</dbReference>
<evidence type="ECO:0000256" key="9">
    <source>
        <dbReference type="SAM" id="Phobius"/>
    </source>
</evidence>
<evidence type="ECO:0000256" key="8">
    <source>
        <dbReference type="SAM" id="Coils"/>
    </source>
</evidence>
<evidence type="ECO:0000259" key="10">
    <source>
        <dbReference type="PROSITE" id="PS50109"/>
    </source>
</evidence>
<dbReference type="Pfam" id="PF07568">
    <property type="entry name" value="HisKA_2"/>
    <property type="match status" value="1"/>
</dbReference>
<organism evidence="11 12">
    <name type="scientific">Neolewinella antarctica</name>
    <dbReference type="NCBI Taxonomy" id="442734"/>
    <lineage>
        <taxon>Bacteria</taxon>
        <taxon>Pseudomonadati</taxon>
        <taxon>Bacteroidota</taxon>
        <taxon>Saprospiria</taxon>
        <taxon>Saprospirales</taxon>
        <taxon>Lewinellaceae</taxon>
        <taxon>Neolewinella</taxon>
    </lineage>
</organism>
<accession>A0ABX0XG86</accession>
<evidence type="ECO:0000313" key="12">
    <source>
        <dbReference type="Proteomes" id="UP000770785"/>
    </source>
</evidence>
<dbReference type="Proteomes" id="UP000770785">
    <property type="component" value="Unassembled WGS sequence"/>
</dbReference>
<dbReference type="EMBL" id="JAATJH010000010">
    <property type="protein sequence ID" value="NJC28320.1"/>
    <property type="molecule type" value="Genomic_DNA"/>
</dbReference>
<dbReference type="PROSITE" id="PS50109">
    <property type="entry name" value="HIS_KIN"/>
    <property type="match status" value="1"/>
</dbReference>
<dbReference type="EC" id="2.7.13.3" evidence="2"/>
<dbReference type="SUPFAM" id="SSF55874">
    <property type="entry name" value="ATPase domain of HSP90 chaperone/DNA topoisomerase II/histidine kinase"/>
    <property type="match status" value="1"/>
</dbReference>
<dbReference type="PANTHER" id="PTHR41523:SF8">
    <property type="entry name" value="ETHYLENE RESPONSE SENSOR PROTEIN"/>
    <property type="match status" value="1"/>
</dbReference>
<keyword evidence="6 11" id="KW-0418">Kinase</keyword>
<evidence type="ECO:0000256" key="2">
    <source>
        <dbReference type="ARBA" id="ARBA00012438"/>
    </source>
</evidence>
<keyword evidence="5" id="KW-0547">Nucleotide-binding</keyword>
<evidence type="ECO:0000256" key="1">
    <source>
        <dbReference type="ARBA" id="ARBA00000085"/>
    </source>
</evidence>
<dbReference type="RefSeq" id="WP_245184761.1">
    <property type="nucleotide sequence ID" value="NZ_JAATJH010000010.1"/>
</dbReference>
<sequence>MAHTPQRLRVFLLLFCLPLVASLYGQQINERLDVILASPADTHQVRALTRYVDSLSGNMLEVSDSLFDLALELARDLDDDRGLAELYTERYAYCLNGRKIAEGQRHVARAIEYARTSGRDDLLRSAYLTEVMFLMVSGDTEEAATRASALAREFRTSGNLIGESEAYGILASLSSGFGNYDLAVIYDSTSIDLALRSKSPETIERSYLTASMSSTYRGNAVAGLDLAEKALAVSQEIGSTKGIKNGLSARAAANVELGNYDEALADYKKLKVGQGEQKATWRMTSMGNLLQRTGKHTEARAILLEVVRMVQATSRDPIDLIETYRALQTVGLNQMQYDSVVRYERLIAEQQDSLQTEKNIKTLFELEEKYHAEEQENEIQLQQERLSRQQIKLYAMVCGLVLALVAVGVFYLLSQRLKKRNAENEQLLKDKETLIGEIHHRVKNNLQVISSLLQLQRRGLGADNEKGREALLESQSRVAAMGLIHNKLYQGTEVTSVHMPEYLENLGETLLDAYSLEEQVEVFYDVADIKLDVDVAIPLGLIINELITNALKYAFPQGREGTIAIGLHHDQGHLRLSVIDNGVGVLAAEKRSDSTSFGTNLIKLLTDKLRGTARVLDVKGYGIEIIFDK</sequence>
<dbReference type="GO" id="GO:0016301">
    <property type="term" value="F:kinase activity"/>
    <property type="evidence" value="ECO:0007669"/>
    <property type="project" value="UniProtKB-KW"/>
</dbReference>
<dbReference type="InterPro" id="IPR036890">
    <property type="entry name" value="HATPase_C_sf"/>
</dbReference>
<comment type="catalytic activity">
    <reaction evidence="1">
        <text>ATP + protein L-histidine = ADP + protein N-phospho-L-histidine.</text>
        <dbReference type="EC" id="2.7.13.3"/>
    </reaction>
</comment>
<dbReference type="InterPro" id="IPR011990">
    <property type="entry name" value="TPR-like_helical_dom_sf"/>
</dbReference>
<dbReference type="Pfam" id="PF02518">
    <property type="entry name" value="HATPase_c"/>
    <property type="match status" value="1"/>
</dbReference>